<gene>
    <name evidence="2" type="ORF">GGQ22_18800</name>
</gene>
<sequence>MSGIRATGVGSHPGEDQRDHAEAVRVVLGELGQEPGLPYLPEVPGRGATATMIGRGLAVLDALDADLHPAGWRLTGSSGSPGVDHRRARSLLGQDLDTLEELAQDALPAEGAAFKIQVAGPWTLAATVERPRGDKLLADHGARRELAQALAEGVRAHVADVRRRLPSLERLVVQVDEPALAAVVTGSVRTASGFSRHRTVDLPEASQALEWVLDAVTEAGAEPWVHACAPGTPWGLVRGAGARGLSVDLAMIAAADHEVLAEALEAGESVALGVVPGTGSAGATGDAQVTERVLRWLDMLGLDPAEVPGLVVAPACGLAGADAAYARAALALVRTSAANVRAG</sequence>
<dbReference type="GO" id="GO:0008270">
    <property type="term" value="F:zinc ion binding"/>
    <property type="evidence" value="ECO:0007669"/>
    <property type="project" value="InterPro"/>
</dbReference>
<comment type="caution">
    <text evidence="2">The sequence shown here is derived from an EMBL/GenBank/DDBJ whole genome shotgun (WGS) entry which is preliminary data.</text>
</comment>
<keyword evidence="3" id="KW-1185">Reference proteome</keyword>
<evidence type="ECO:0000313" key="2">
    <source>
        <dbReference type="EMBL" id="MTB97122.1"/>
    </source>
</evidence>
<dbReference type="Proteomes" id="UP000433406">
    <property type="component" value="Unassembled WGS sequence"/>
</dbReference>
<organism evidence="2 3">
    <name type="scientific">Nocardioides marmotae</name>
    <dbReference type="NCBI Taxonomy" id="2663857"/>
    <lineage>
        <taxon>Bacteria</taxon>
        <taxon>Bacillati</taxon>
        <taxon>Actinomycetota</taxon>
        <taxon>Actinomycetes</taxon>
        <taxon>Propionibacteriales</taxon>
        <taxon>Nocardioidaceae</taxon>
        <taxon>Nocardioides</taxon>
    </lineage>
</organism>
<dbReference type="Gene3D" id="3.20.20.210">
    <property type="match status" value="1"/>
</dbReference>
<evidence type="ECO:0000259" key="1">
    <source>
        <dbReference type="Pfam" id="PF01717"/>
    </source>
</evidence>
<reference evidence="2 3" key="1">
    <citation type="submission" date="2019-10" db="EMBL/GenBank/DDBJ databases">
        <title>Nocardioides novel species isolated from the excrement of Marmot.</title>
        <authorList>
            <person name="Zhang G."/>
        </authorList>
    </citation>
    <scope>NUCLEOTIDE SEQUENCE [LARGE SCALE GENOMIC DNA]</scope>
    <source>
        <strain evidence="3">zg-579</strain>
    </source>
</reference>
<dbReference type="InterPro" id="IPR002629">
    <property type="entry name" value="Met_Synth_C/arc"/>
</dbReference>
<protein>
    <submittedName>
        <fullName evidence="2">Methionine synthase</fullName>
    </submittedName>
</protein>
<accession>A0A6I3JGD4</accession>
<proteinExistence type="predicted"/>
<evidence type="ECO:0000313" key="3">
    <source>
        <dbReference type="Proteomes" id="UP000433406"/>
    </source>
</evidence>
<dbReference type="GO" id="GO:0009086">
    <property type="term" value="P:methionine biosynthetic process"/>
    <property type="evidence" value="ECO:0007669"/>
    <property type="project" value="InterPro"/>
</dbReference>
<dbReference type="GO" id="GO:0003871">
    <property type="term" value="F:5-methyltetrahydropteroyltriglutamate-homocysteine S-methyltransferase activity"/>
    <property type="evidence" value="ECO:0007669"/>
    <property type="project" value="InterPro"/>
</dbReference>
<name>A0A6I3JGD4_9ACTN</name>
<dbReference type="InterPro" id="IPR038071">
    <property type="entry name" value="UROD/MetE-like_sf"/>
</dbReference>
<dbReference type="AlphaFoldDB" id="A0A6I3JGD4"/>
<dbReference type="EMBL" id="WLCI01000019">
    <property type="protein sequence ID" value="MTB97122.1"/>
    <property type="molecule type" value="Genomic_DNA"/>
</dbReference>
<dbReference type="Pfam" id="PF01717">
    <property type="entry name" value="Meth_synt_2"/>
    <property type="match status" value="1"/>
</dbReference>
<feature type="domain" description="Cobalamin-independent methionine synthase MetE C-terminal/archaeal" evidence="1">
    <location>
        <begin position="145"/>
        <end position="338"/>
    </location>
</feature>
<dbReference type="SUPFAM" id="SSF51726">
    <property type="entry name" value="UROD/MetE-like"/>
    <property type="match status" value="1"/>
</dbReference>